<dbReference type="EMBL" id="JACAGC010000023">
    <property type="protein sequence ID" value="KAF6284661.1"/>
    <property type="molecule type" value="Genomic_DNA"/>
</dbReference>
<feature type="region of interest" description="Disordered" evidence="1">
    <location>
        <begin position="1"/>
        <end position="60"/>
    </location>
</feature>
<sequence>MTFPSGYPESSSGRKPSACCLNMRRPPGGSLSPGVRPLTAGRWSSGTWKTPSAGCGRTTQPPKRTIWIAWSICGSSVAPTYRPRLRTPWKASAVRSTTSPWSTSNASERSTLPSSRKTTSQRRWRPQRWSPAWCTATQCAWPCLHPPTYHLRLPPNPL</sequence>
<reference evidence="2 3" key="1">
    <citation type="journal article" date="2020" name="Nature">
        <title>Six reference-quality genomes reveal evolution of bat adaptations.</title>
        <authorList>
            <person name="Jebb D."/>
            <person name="Huang Z."/>
            <person name="Pippel M."/>
            <person name="Hughes G.M."/>
            <person name="Lavrichenko K."/>
            <person name="Devanna P."/>
            <person name="Winkler S."/>
            <person name="Jermiin L.S."/>
            <person name="Skirmuntt E.C."/>
            <person name="Katzourakis A."/>
            <person name="Burkitt-Gray L."/>
            <person name="Ray D.A."/>
            <person name="Sullivan K.A.M."/>
            <person name="Roscito J.G."/>
            <person name="Kirilenko B.M."/>
            <person name="Davalos L.M."/>
            <person name="Corthals A.P."/>
            <person name="Power M.L."/>
            <person name="Jones G."/>
            <person name="Ransome R.D."/>
            <person name="Dechmann D.K.N."/>
            <person name="Locatelli A.G."/>
            <person name="Puechmaille S.J."/>
            <person name="Fedrigo O."/>
            <person name="Jarvis E.D."/>
            <person name="Hiller M."/>
            <person name="Vernes S.C."/>
            <person name="Myers E.W."/>
            <person name="Teeling E.C."/>
        </authorList>
    </citation>
    <scope>NUCLEOTIDE SEQUENCE [LARGE SCALE GENOMIC DNA]</scope>
    <source>
        <strain evidence="2">MRhiFer1</strain>
        <tissue evidence="2">Lung</tissue>
    </source>
</reference>
<dbReference type="Proteomes" id="UP000585614">
    <property type="component" value="Unassembled WGS sequence"/>
</dbReference>
<evidence type="ECO:0000313" key="3">
    <source>
        <dbReference type="Proteomes" id="UP000585614"/>
    </source>
</evidence>
<name>A0A7J7S8F1_RHIFE</name>
<feature type="compositionally biased region" description="Polar residues" evidence="1">
    <location>
        <begin position="94"/>
        <end position="118"/>
    </location>
</feature>
<evidence type="ECO:0000256" key="1">
    <source>
        <dbReference type="SAM" id="MobiDB-lite"/>
    </source>
</evidence>
<evidence type="ECO:0000313" key="2">
    <source>
        <dbReference type="EMBL" id="KAF6284661.1"/>
    </source>
</evidence>
<organism evidence="2 3">
    <name type="scientific">Rhinolophus ferrumequinum</name>
    <name type="common">Greater horseshoe bat</name>
    <dbReference type="NCBI Taxonomy" id="59479"/>
    <lineage>
        <taxon>Eukaryota</taxon>
        <taxon>Metazoa</taxon>
        <taxon>Chordata</taxon>
        <taxon>Craniata</taxon>
        <taxon>Vertebrata</taxon>
        <taxon>Euteleostomi</taxon>
        <taxon>Mammalia</taxon>
        <taxon>Eutheria</taxon>
        <taxon>Laurasiatheria</taxon>
        <taxon>Chiroptera</taxon>
        <taxon>Yinpterochiroptera</taxon>
        <taxon>Rhinolophoidea</taxon>
        <taxon>Rhinolophidae</taxon>
        <taxon>Rhinolophinae</taxon>
        <taxon>Rhinolophus</taxon>
    </lineage>
</organism>
<protein>
    <submittedName>
        <fullName evidence="2">PDX1 C-terminal inhibiting factor 1</fullName>
    </submittedName>
</protein>
<gene>
    <name evidence="2" type="ORF">mRhiFer1_012682</name>
</gene>
<accession>A0A7J7S8F1</accession>
<feature type="region of interest" description="Disordered" evidence="1">
    <location>
        <begin position="92"/>
        <end position="123"/>
    </location>
</feature>
<comment type="caution">
    <text evidence="2">The sequence shown here is derived from an EMBL/GenBank/DDBJ whole genome shotgun (WGS) entry which is preliminary data.</text>
</comment>
<dbReference type="AlphaFoldDB" id="A0A7J7S8F1"/>
<proteinExistence type="predicted"/>